<name>A0ABT0HE91_9FLAO</name>
<comment type="caution">
    <text evidence="1">The sequence shown here is derived from an EMBL/GenBank/DDBJ whole genome shotgun (WGS) entry which is preliminary data.</text>
</comment>
<evidence type="ECO:0000313" key="1">
    <source>
        <dbReference type="EMBL" id="MCK8482152.1"/>
    </source>
</evidence>
<accession>A0ABT0HE91</accession>
<dbReference type="EMBL" id="JALPQF010000021">
    <property type="protein sequence ID" value="MCK8482152.1"/>
    <property type="molecule type" value="Genomic_DNA"/>
</dbReference>
<sequence>MRKTFKFILIFLVLVLAGGFIYFKSLKTRHQELIKSKIYYTLNIVDSEWKKDLSDNSVVFTSPTFVISNIYKSMEGPKSDQYVVIDDTKEELLFLTAFKTNAVSSDESRQMSNDFVCHTNFEYRDAEHYNRWNMTNRINSQYPRITSISNGVEDFELPDGFGFPVFSNERLFINAQALNHNITDSTFHIKHKIKIGYVKNSEKTLIPLQPKTVFMMFPFDPENPYQGPTELLPNACIPVETKNHTYIDTKGNPLSGHWIIKPGAYNYVYDTTEQLKIKDSIRLHQITSHLHPFANRFQLRDKTTGEVIYDCKSENFTDKIGLKTTPSFSSQKGVWLYEDHQYEMLLDVDNTTEKDQEMMASMAIFYYDPEMHDKISALKL</sequence>
<organism evidence="1 2">
    <name type="scientific">Psychroserpens algicola</name>
    <dbReference type="NCBI Taxonomy" id="1719034"/>
    <lineage>
        <taxon>Bacteria</taxon>
        <taxon>Pseudomonadati</taxon>
        <taxon>Bacteroidota</taxon>
        <taxon>Flavobacteriia</taxon>
        <taxon>Flavobacteriales</taxon>
        <taxon>Flavobacteriaceae</taxon>
        <taxon>Psychroserpens</taxon>
    </lineage>
</organism>
<reference evidence="1" key="1">
    <citation type="submission" date="2022-04" db="EMBL/GenBank/DDBJ databases">
        <authorList>
            <person name="Ren T."/>
        </authorList>
    </citation>
    <scope>NUCLEOTIDE SEQUENCE</scope>
    <source>
        <strain evidence="1">F63249</strain>
    </source>
</reference>
<gene>
    <name evidence="1" type="ORF">MUY34_16085</name>
</gene>
<protein>
    <submittedName>
        <fullName evidence="1">Uncharacterized protein</fullName>
    </submittedName>
</protein>
<dbReference type="Proteomes" id="UP001203687">
    <property type="component" value="Unassembled WGS sequence"/>
</dbReference>
<evidence type="ECO:0000313" key="2">
    <source>
        <dbReference type="Proteomes" id="UP001203687"/>
    </source>
</evidence>
<dbReference type="RefSeq" id="WP_248413866.1">
    <property type="nucleotide sequence ID" value="NZ_JALPQF010000021.1"/>
</dbReference>
<keyword evidence="2" id="KW-1185">Reference proteome</keyword>
<proteinExistence type="predicted"/>